<sequence length="1029" mass="109072">KERVVAKDLVVPVAPAEHVVPLDPVEPQGAAPPTQQLLQPSTSAAPAVLESVVPVVVPEVLVPVVVPAATDDTPTAAAAAAPPPEEEELLLDDDLQQMAGDDDVFVDDSGLRIEDDVIGDTDEMRVDDGGEEEMAETVAAAAFEDTREENMPATPLAPPTPATIPLTPPPPAATASASSDSSLPMSASGEEAMMMGDETMEERGVGEDAVPTEAAAAADDDETPPGSCIVEDVEEEEEERREEQVETASPSKPESDNELGDLIIDEESRPTTPVIPPSTRSSLPTVPPPPTLDTVSQEQQRALPALQKPQPTLPAPAAAKKAAPVDAAAAASTAVTEKPAAAPAAKRGRALKRPLSQSQRESTSSAADEPTASAASVQPVAAAAAAAPTALTLEQKRRALMAGIASIPRGGSATMRGGRGGGARGGGQTGGGVATAKPIASTAGGSRSSAMQTQMNRMAKNLKKGQPAMSGTSRQRSAAPSRVAAGIPCQGAPPTLQPQQPTTSAAPAEAAAAARPVPPVASRSVAPPAKPIGEPRQLKRKLMEGAMDAVAIRAPDPKSRGHPSTALTTISSAAAHSVESRLISAVLAVCKEEETVEKAMQQMDLAKISRDTIVKCVCKALLELPQSNTWHVARSNMTMKRKVERGETGDNVVPKAEKHLFKLLLGMQDSDPSRLVYLFDVFYDEYCRRVYFSLGGNSSTTADVTRSVRILFHALIMSEGSEKDEQARKIFHMILRNKSPQAVCQSLTYLLCQSATAVLASEILMVELDDDVNGGRLMSMHMTNKKDAEVLHWAVEHFAFARCKAHATAAFRTPATVEMVQEWWDSDMEYLERARDNPGAVKVTATGAVMLDDFNKSLSRRMSLLIAPQFRIEGLDRVKLLAQLDTPAIDALDRVTATRIEDTGLDSLFADTSSIAHARLDEGEARVVVLKLHVAIAALTAFYADQMYGADQRDALRLHLVGLIERVHAILERPACKDSGTSSSQESNGLSLGVRAITKWRDTVQRLTKRDLIGPLAESGPTKKRARND</sequence>
<feature type="compositionally biased region" description="Acidic residues" evidence="1">
    <location>
        <begin position="231"/>
        <end position="240"/>
    </location>
</feature>
<feature type="compositionally biased region" description="Low complexity" evidence="1">
    <location>
        <begin position="492"/>
        <end position="527"/>
    </location>
</feature>
<reference evidence="2" key="1">
    <citation type="submission" date="2023-10" db="EMBL/GenBank/DDBJ databases">
        <title>Genome assembly of Pristionchus species.</title>
        <authorList>
            <person name="Yoshida K."/>
            <person name="Sommer R.J."/>
        </authorList>
    </citation>
    <scope>NUCLEOTIDE SEQUENCE</scope>
    <source>
        <strain evidence="2">RS0144</strain>
    </source>
</reference>
<feature type="region of interest" description="Disordered" evidence="1">
    <location>
        <begin position="22"/>
        <end position="44"/>
    </location>
</feature>
<feature type="compositionally biased region" description="Low complexity" evidence="1">
    <location>
        <begin position="207"/>
        <end position="217"/>
    </location>
</feature>
<feature type="region of interest" description="Disordered" evidence="1">
    <location>
        <begin position="461"/>
        <end position="537"/>
    </location>
</feature>
<feature type="compositionally biased region" description="Polar residues" evidence="1">
    <location>
        <begin position="356"/>
        <end position="366"/>
    </location>
</feature>
<feature type="compositionally biased region" description="Polar residues" evidence="1">
    <location>
        <begin position="469"/>
        <end position="478"/>
    </location>
</feature>
<feature type="compositionally biased region" description="Low complexity" evidence="1">
    <location>
        <begin position="292"/>
        <end position="345"/>
    </location>
</feature>
<dbReference type="Proteomes" id="UP001432027">
    <property type="component" value="Unassembled WGS sequence"/>
</dbReference>
<evidence type="ECO:0000256" key="1">
    <source>
        <dbReference type="SAM" id="MobiDB-lite"/>
    </source>
</evidence>
<evidence type="ECO:0000313" key="2">
    <source>
        <dbReference type="EMBL" id="GMS97784.1"/>
    </source>
</evidence>
<proteinExistence type="predicted"/>
<feature type="compositionally biased region" description="Acidic residues" evidence="1">
    <location>
        <begin position="256"/>
        <end position="265"/>
    </location>
</feature>
<accession>A0AAV5TTJ7</accession>
<feature type="compositionally biased region" description="Low complexity" evidence="1">
    <location>
        <begin position="371"/>
        <end position="384"/>
    </location>
</feature>
<evidence type="ECO:0000313" key="3">
    <source>
        <dbReference type="Proteomes" id="UP001432027"/>
    </source>
</evidence>
<dbReference type="AlphaFoldDB" id="A0AAV5TTJ7"/>
<name>A0AAV5TTJ7_9BILA</name>
<feature type="compositionally biased region" description="Pro residues" evidence="1">
    <location>
        <begin position="155"/>
        <end position="172"/>
    </location>
</feature>
<feature type="region of interest" description="Disordered" evidence="1">
    <location>
        <begin position="410"/>
        <end position="433"/>
    </location>
</feature>
<protein>
    <submittedName>
        <fullName evidence="2">Uncharacterized protein</fullName>
    </submittedName>
</protein>
<feature type="compositionally biased region" description="Low complexity" evidence="1">
    <location>
        <begin position="173"/>
        <end position="188"/>
    </location>
</feature>
<dbReference type="EMBL" id="BTSX01000004">
    <property type="protein sequence ID" value="GMS97784.1"/>
    <property type="molecule type" value="Genomic_DNA"/>
</dbReference>
<keyword evidence="3" id="KW-1185">Reference proteome</keyword>
<organism evidence="2 3">
    <name type="scientific">Pristionchus entomophagus</name>
    <dbReference type="NCBI Taxonomy" id="358040"/>
    <lineage>
        <taxon>Eukaryota</taxon>
        <taxon>Metazoa</taxon>
        <taxon>Ecdysozoa</taxon>
        <taxon>Nematoda</taxon>
        <taxon>Chromadorea</taxon>
        <taxon>Rhabditida</taxon>
        <taxon>Rhabditina</taxon>
        <taxon>Diplogasteromorpha</taxon>
        <taxon>Diplogasteroidea</taxon>
        <taxon>Neodiplogasteridae</taxon>
        <taxon>Pristionchus</taxon>
    </lineage>
</organism>
<feature type="compositionally biased region" description="Gly residues" evidence="1">
    <location>
        <begin position="417"/>
        <end position="433"/>
    </location>
</feature>
<feature type="region of interest" description="Disordered" evidence="1">
    <location>
        <begin position="145"/>
        <end position="384"/>
    </location>
</feature>
<gene>
    <name evidence="2" type="ORF">PENTCL1PPCAC_19959</name>
</gene>
<feature type="non-terminal residue" evidence="2">
    <location>
        <position position="1"/>
    </location>
</feature>
<feature type="compositionally biased region" description="Polar residues" evidence="1">
    <location>
        <begin position="33"/>
        <end position="43"/>
    </location>
</feature>
<comment type="caution">
    <text evidence="2">The sequence shown here is derived from an EMBL/GenBank/DDBJ whole genome shotgun (WGS) entry which is preliminary data.</text>
</comment>